<feature type="transmembrane region" description="Helical" evidence="3">
    <location>
        <begin position="585"/>
        <end position="601"/>
    </location>
</feature>
<dbReference type="OrthoDB" id="410267at2759"/>
<keyword evidence="3" id="KW-0812">Transmembrane</keyword>
<keyword evidence="3" id="KW-0472">Membrane</keyword>
<feature type="transmembrane region" description="Helical" evidence="3">
    <location>
        <begin position="238"/>
        <end position="256"/>
    </location>
</feature>
<dbReference type="Proteomes" id="UP000198287">
    <property type="component" value="Unassembled WGS sequence"/>
</dbReference>
<gene>
    <name evidence="5" type="ORF">Fcan01_27461</name>
</gene>
<feature type="compositionally biased region" description="Low complexity" evidence="2">
    <location>
        <begin position="786"/>
        <end position="796"/>
    </location>
</feature>
<feature type="domain" description="Major facilitator superfamily (MFS) profile" evidence="4">
    <location>
        <begin position="105"/>
        <end position="773"/>
    </location>
</feature>
<evidence type="ECO:0000256" key="2">
    <source>
        <dbReference type="SAM" id="MobiDB-lite"/>
    </source>
</evidence>
<dbReference type="Gene3D" id="1.20.1250.20">
    <property type="entry name" value="MFS general substrate transporter like domains"/>
    <property type="match status" value="2"/>
</dbReference>
<feature type="transmembrane region" description="Helical" evidence="3">
    <location>
        <begin position="268"/>
        <end position="287"/>
    </location>
</feature>
<feature type="transmembrane region" description="Helical" evidence="3">
    <location>
        <begin position="681"/>
        <end position="707"/>
    </location>
</feature>
<reference evidence="5 6" key="1">
    <citation type="submission" date="2015-12" db="EMBL/GenBank/DDBJ databases">
        <title>The genome of Folsomia candida.</title>
        <authorList>
            <person name="Faddeeva A."/>
            <person name="Derks M.F."/>
            <person name="Anvar Y."/>
            <person name="Smit S."/>
            <person name="Van Straalen N."/>
            <person name="Roelofs D."/>
        </authorList>
    </citation>
    <scope>NUCLEOTIDE SEQUENCE [LARGE SCALE GENOMIC DNA]</scope>
    <source>
        <strain evidence="5 6">VU population</strain>
        <tissue evidence="5">Whole body</tissue>
    </source>
</reference>
<protein>
    <submittedName>
        <fullName evidence="5">Monocarboxylate transporter 12</fullName>
    </submittedName>
</protein>
<proteinExistence type="predicted"/>
<feature type="transmembrane region" description="Helical" evidence="3">
    <location>
        <begin position="653"/>
        <end position="675"/>
    </location>
</feature>
<sequence length="827" mass="89572">MAQMITSGSEDNNIPNNINSLRNFSNHARCGDGDDDDKPRSGGCGTSCDGGDTPGVTKREVSCQHRVDELYCVVTPTIVLCAKLTQFVCGWMSGSGYLGIGVWRCWVVVAVVFFINLMADGVTFSYGVFLPIIQKEFGTSKSTTTTWAGSLLASMPLLSGPIGSTLTDRYGCRNCTIVGGILATLGFILSYYAISIHMLILAFGVITGFGLSLCYVAAVVIVAYYFDKRRSLAPGLSMCGGGIGTFMFGPLNSYLIGESDQLESDLVGGRRVFLFSLCFCAILMKDLEWSKKSSRKREKVLQNEHDLNTQTQLNLNGAGAEQLCLKNNNSTSHYVKNGGGGGKGIRYYSNNYAGGFTSGGGPILVPAPVPPRAENNDLSNEDKSESGGQDSVAEGDDEGGQAIIKDDKMMMMMEENESDSPLLVAANNNNNSNNNGEVKKSVNNLCDLHHHNNLNSHLQQMNTKPFSNNQSSNKTNGKGEVTSSPSPSPNNEKNGVNSSCNGGAGNMSTLEKQAMRNYLVQHTRYVLLNLKRSRMRPLRPATSCPDIISVATADDNTPEWKAALQDIYVWMQEIFALDHLKNTRFVLFIMSNFLLYMWYDIPLTFLADTATGLGYSEGEGAMLGSAIGLLTVFGNIILGYLGDKKWANSVTIYGLCISICGIVTGLMPCLFGKLFSMGLTYYFLVLLCGVFGLMIAANYSLTPVILLQVVSLEKFTPAYGLLLLVQGIGNLIGPPIAGLLYDYTGKYAWSFWIAGGGIFISNFFILAPIYQRHQARYEESTRDISASRSSGRSNSSCEEGHRGNSASPTPSILKDLDRKMGAGENNA</sequence>
<comment type="subcellular location">
    <subcellularLocation>
        <location evidence="1">Membrane</location>
        <topology evidence="1">Multi-pass membrane protein</topology>
    </subcellularLocation>
</comment>
<evidence type="ECO:0000313" key="6">
    <source>
        <dbReference type="Proteomes" id="UP000198287"/>
    </source>
</evidence>
<accession>A0A226CYD2</accession>
<feature type="compositionally biased region" description="Polar residues" evidence="2">
    <location>
        <begin position="490"/>
        <end position="507"/>
    </location>
</feature>
<evidence type="ECO:0000313" key="5">
    <source>
        <dbReference type="EMBL" id="OXA37800.1"/>
    </source>
</evidence>
<feature type="region of interest" description="Disordered" evidence="2">
    <location>
        <begin position="363"/>
        <end position="401"/>
    </location>
</feature>
<feature type="transmembrane region" description="Helical" evidence="3">
    <location>
        <begin position="719"/>
        <end position="741"/>
    </location>
</feature>
<evidence type="ECO:0000259" key="4">
    <source>
        <dbReference type="PROSITE" id="PS50850"/>
    </source>
</evidence>
<feature type="region of interest" description="Disordered" evidence="2">
    <location>
        <begin position="781"/>
        <end position="827"/>
    </location>
</feature>
<keyword evidence="3" id="KW-1133">Transmembrane helix</keyword>
<feature type="transmembrane region" description="Helical" evidence="3">
    <location>
        <begin position="200"/>
        <end position="226"/>
    </location>
</feature>
<dbReference type="InterPro" id="IPR050327">
    <property type="entry name" value="Proton-linked_MCT"/>
</dbReference>
<organism evidence="5 6">
    <name type="scientific">Folsomia candida</name>
    <name type="common">Springtail</name>
    <dbReference type="NCBI Taxonomy" id="158441"/>
    <lineage>
        <taxon>Eukaryota</taxon>
        <taxon>Metazoa</taxon>
        <taxon>Ecdysozoa</taxon>
        <taxon>Arthropoda</taxon>
        <taxon>Hexapoda</taxon>
        <taxon>Collembola</taxon>
        <taxon>Entomobryomorpha</taxon>
        <taxon>Isotomoidea</taxon>
        <taxon>Isotomidae</taxon>
        <taxon>Proisotominae</taxon>
        <taxon>Folsomia</taxon>
    </lineage>
</organism>
<dbReference type="GO" id="GO:0016020">
    <property type="term" value="C:membrane"/>
    <property type="evidence" value="ECO:0007669"/>
    <property type="project" value="UniProtKB-SubCell"/>
</dbReference>
<dbReference type="PROSITE" id="PS50850">
    <property type="entry name" value="MFS"/>
    <property type="match status" value="1"/>
</dbReference>
<feature type="transmembrane region" description="Helical" evidence="3">
    <location>
        <begin position="105"/>
        <end position="133"/>
    </location>
</feature>
<comment type="caution">
    <text evidence="5">The sequence shown here is derived from an EMBL/GenBank/DDBJ whole genome shotgun (WGS) entry which is preliminary data.</text>
</comment>
<feature type="transmembrane region" description="Helical" evidence="3">
    <location>
        <begin position="621"/>
        <end position="641"/>
    </location>
</feature>
<feature type="transmembrane region" description="Helical" evidence="3">
    <location>
        <begin position="747"/>
        <end position="770"/>
    </location>
</feature>
<dbReference type="OMA" id="CACKTES"/>
<dbReference type="SUPFAM" id="SSF103473">
    <property type="entry name" value="MFS general substrate transporter"/>
    <property type="match status" value="1"/>
</dbReference>
<feature type="region of interest" description="Disordered" evidence="2">
    <location>
        <begin position="460"/>
        <end position="507"/>
    </location>
</feature>
<dbReference type="InterPro" id="IPR011701">
    <property type="entry name" value="MFS"/>
</dbReference>
<feature type="compositionally biased region" description="Polar residues" evidence="2">
    <location>
        <begin position="460"/>
        <end position="476"/>
    </location>
</feature>
<dbReference type="Pfam" id="PF07690">
    <property type="entry name" value="MFS_1"/>
    <property type="match status" value="2"/>
</dbReference>
<dbReference type="PANTHER" id="PTHR11360">
    <property type="entry name" value="MONOCARBOXYLATE TRANSPORTER"/>
    <property type="match status" value="1"/>
</dbReference>
<evidence type="ECO:0000256" key="3">
    <source>
        <dbReference type="SAM" id="Phobius"/>
    </source>
</evidence>
<feature type="transmembrane region" description="Helical" evidence="3">
    <location>
        <begin position="175"/>
        <end position="194"/>
    </location>
</feature>
<dbReference type="PANTHER" id="PTHR11360:SF260">
    <property type="entry name" value="MFS DOMAIN-CONTAINING PROTEIN"/>
    <property type="match status" value="1"/>
</dbReference>
<dbReference type="EMBL" id="LNIX01000052">
    <property type="protein sequence ID" value="OXA37800.1"/>
    <property type="molecule type" value="Genomic_DNA"/>
</dbReference>
<dbReference type="AlphaFoldDB" id="A0A226CYD2"/>
<dbReference type="GO" id="GO:0008028">
    <property type="term" value="F:monocarboxylic acid transmembrane transporter activity"/>
    <property type="evidence" value="ECO:0007669"/>
    <property type="project" value="TreeGrafter"/>
</dbReference>
<dbReference type="InterPro" id="IPR020846">
    <property type="entry name" value="MFS_dom"/>
</dbReference>
<name>A0A226CYD2_FOLCA</name>
<feature type="transmembrane region" description="Helical" evidence="3">
    <location>
        <begin position="145"/>
        <end position="163"/>
    </location>
</feature>
<dbReference type="STRING" id="158441.A0A226CYD2"/>
<keyword evidence="6" id="KW-1185">Reference proteome</keyword>
<evidence type="ECO:0000256" key="1">
    <source>
        <dbReference type="ARBA" id="ARBA00004141"/>
    </source>
</evidence>
<dbReference type="InterPro" id="IPR036259">
    <property type="entry name" value="MFS_trans_sf"/>
</dbReference>